<dbReference type="EMBL" id="BFAA01001831">
    <property type="protein sequence ID" value="GCB70642.1"/>
    <property type="molecule type" value="Genomic_DNA"/>
</dbReference>
<dbReference type="PANTHER" id="PTHR21382">
    <property type="entry name" value="NADH-UBIQUINONE OXIDOREDUCTASE SUBUNIT"/>
    <property type="match status" value="1"/>
</dbReference>
<keyword evidence="4" id="KW-0812">Transmembrane</keyword>
<evidence type="ECO:0000256" key="2">
    <source>
        <dbReference type="ARBA" id="ARBA00008699"/>
    </source>
</evidence>
<comment type="subcellular location">
    <subcellularLocation>
        <location evidence="1">Mitochondrion inner membrane</location>
        <topology evidence="1">Multi-pass membrane protein</topology>
        <orientation evidence="1">Matrix side</orientation>
    </subcellularLocation>
</comment>
<keyword evidence="12" id="KW-1185">Reference proteome</keyword>
<evidence type="ECO:0000256" key="4">
    <source>
        <dbReference type="ARBA" id="ARBA00022692"/>
    </source>
</evidence>
<keyword evidence="7" id="KW-0496">Mitochondrion</keyword>
<dbReference type="InterPro" id="IPR039205">
    <property type="entry name" value="NDUFA11"/>
</dbReference>
<evidence type="ECO:0000256" key="10">
    <source>
        <dbReference type="ARBA" id="ARBA00031497"/>
    </source>
</evidence>
<dbReference type="GO" id="GO:0005743">
    <property type="term" value="C:mitochondrial inner membrane"/>
    <property type="evidence" value="ECO:0007669"/>
    <property type="project" value="UniProtKB-SubCell"/>
</dbReference>
<keyword evidence="6" id="KW-1133">Transmembrane helix</keyword>
<accession>A0A401PBZ6</accession>
<evidence type="ECO:0000256" key="1">
    <source>
        <dbReference type="ARBA" id="ARBA00004292"/>
    </source>
</evidence>
<dbReference type="OrthoDB" id="1913277at2759"/>
<evidence type="ECO:0000256" key="8">
    <source>
        <dbReference type="ARBA" id="ARBA00023136"/>
    </source>
</evidence>
<keyword evidence="5" id="KW-0999">Mitochondrion inner membrane</keyword>
<sequence length="297" mass="32271">MLLNNRAIPLAIGLSPAQLLMNRELRTTLPSIKLPDPDHQPVIKKMQCQQDKQQQYYNQHVTTLETLNPGDQVRIKMPDGGWSAPAKVIRQAAPRSYIIQTDEGSIVRRNRRALLKRKQHNIFSDLQLRESIFNDTMTSSKGREDSQKTLKTSVSVSLSRAAMGYWDAADGEECPSKTWATTRIGAGIGLVGSAYHIVAFQPANVVDAAQRAANGTLTMAALGAIFGVTTCLTAQIRGTEDDPLNYFIGGCASGIILGVRAHSYMTGTSACLGLGVFAALTKMGKMEGWRISGPPKL</sequence>
<keyword evidence="8" id="KW-0472">Membrane</keyword>
<evidence type="ECO:0000313" key="11">
    <source>
        <dbReference type="EMBL" id="GCB70642.1"/>
    </source>
</evidence>
<dbReference type="AlphaFoldDB" id="A0A401PBZ6"/>
<dbReference type="PANTHER" id="PTHR21382:SF1">
    <property type="entry name" value="NADH DEHYDROGENASE [UBIQUINONE] 1 ALPHA SUBCOMPLEX SUBUNIT 11"/>
    <property type="match status" value="1"/>
</dbReference>
<protein>
    <recommendedName>
        <fullName evidence="3">NADH dehydrogenase [ubiquinone] 1 alpha subcomplex subunit 11</fullName>
    </recommendedName>
    <alternativeName>
        <fullName evidence="9">Complex I-B14.7</fullName>
    </alternativeName>
    <alternativeName>
        <fullName evidence="10">NADH-ubiquinone oxidoreductase subunit B14.7</fullName>
    </alternativeName>
</protein>
<evidence type="ECO:0000256" key="3">
    <source>
        <dbReference type="ARBA" id="ARBA00018191"/>
    </source>
</evidence>
<evidence type="ECO:0000256" key="9">
    <source>
        <dbReference type="ARBA" id="ARBA00030608"/>
    </source>
</evidence>
<organism evidence="11 12">
    <name type="scientific">Scyliorhinus torazame</name>
    <name type="common">Cloudy catshark</name>
    <name type="synonym">Catulus torazame</name>
    <dbReference type="NCBI Taxonomy" id="75743"/>
    <lineage>
        <taxon>Eukaryota</taxon>
        <taxon>Metazoa</taxon>
        <taxon>Chordata</taxon>
        <taxon>Craniata</taxon>
        <taxon>Vertebrata</taxon>
        <taxon>Chondrichthyes</taxon>
        <taxon>Elasmobranchii</taxon>
        <taxon>Galeomorphii</taxon>
        <taxon>Galeoidea</taxon>
        <taxon>Carcharhiniformes</taxon>
        <taxon>Scyliorhinidae</taxon>
        <taxon>Scyliorhinus</taxon>
    </lineage>
</organism>
<reference evidence="11 12" key="1">
    <citation type="journal article" date="2018" name="Nat. Ecol. Evol.">
        <title>Shark genomes provide insights into elasmobranch evolution and the origin of vertebrates.</title>
        <authorList>
            <person name="Hara Y"/>
            <person name="Yamaguchi K"/>
            <person name="Onimaru K"/>
            <person name="Kadota M"/>
            <person name="Koyanagi M"/>
            <person name="Keeley SD"/>
            <person name="Tatsumi K"/>
            <person name="Tanaka K"/>
            <person name="Motone F"/>
            <person name="Kageyama Y"/>
            <person name="Nozu R"/>
            <person name="Adachi N"/>
            <person name="Nishimura O"/>
            <person name="Nakagawa R"/>
            <person name="Tanegashima C"/>
            <person name="Kiyatake I"/>
            <person name="Matsumoto R"/>
            <person name="Murakumo K"/>
            <person name="Nishida K"/>
            <person name="Terakita A"/>
            <person name="Kuratani S"/>
            <person name="Sato K"/>
            <person name="Hyodo S Kuraku.S."/>
        </authorList>
    </citation>
    <scope>NUCLEOTIDE SEQUENCE [LARGE SCALE GENOMIC DNA]</scope>
</reference>
<proteinExistence type="inferred from homology"/>
<gene>
    <name evidence="11" type="ORF">scyTo_0005733</name>
</gene>
<dbReference type="STRING" id="75743.A0A401PBZ6"/>
<evidence type="ECO:0000256" key="7">
    <source>
        <dbReference type="ARBA" id="ARBA00023128"/>
    </source>
</evidence>
<evidence type="ECO:0000256" key="5">
    <source>
        <dbReference type="ARBA" id="ARBA00022792"/>
    </source>
</evidence>
<dbReference type="GO" id="GO:0045271">
    <property type="term" value="C:respiratory chain complex I"/>
    <property type="evidence" value="ECO:0007669"/>
    <property type="project" value="InterPro"/>
</dbReference>
<dbReference type="Proteomes" id="UP000288216">
    <property type="component" value="Unassembled WGS sequence"/>
</dbReference>
<comment type="similarity">
    <text evidence="2">Belongs to the complex I NDUFA11 subunit family.</text>
</comment>
<comment type="caution">
    <text evidence="11">The sequence shown here is derived from an EMBL/GenBank/DDBJ whole genome shotgun (WGS) entry which is preliminary data.</text>
</comment>
<evidence type="ECO:0000256" key="6">
    <source>
        <dbReference type="ARBA" id="ARBA00022989"/>
    </source>
</evidence>
<name>A0A401PBZ6_SCYTO</name>
<dbReference type="GO" id="GO:0006120">
    <property type="term" value="P:mitochondrial electron transport, NADH to ubiquinone"/>
    <property type="evidence" value="ECO:0007669"/>
    <property type="project" value="InterPro"/>
</dbReference>
<evidence type="ECO:0000313" key="12">
    <source>
        <dbReference type="Proteomes" id="UP000288216"/>
    </source>
</evidence>